<proteinExistence type="inferred from homology"/>
<keyword evidence="3 4" id="KW-0694">RNA-binding</keyword>
<dbReference type="Pfam" id="PF01195">
    <property type="entry name" value="Pept_tRNA_hydro"/>
    <property type="match status" value="1"/>
</dbReference>
<sequence length="195" mass="22433">MYKLIVGLGNPGVNFNFTPHNVGFMLIDYLFKEFQKSFLIEIKNDEFNLIYQFHIGNQGVLLIKPKTYMNLSGLAVKKIIEKYEIKLSNILIIHDEINLNVGKFKIKQNGNYGGHNGIKNLIEVLQTRNFLKLKLGVGCNSNLILSQYVLQKMCQENIDLINSNFCFLKGLIEMFISKNSLESLFKMVSNFKKNN</sequence>
<dbReference type="NCBIfam" id="TIGR00447">
    <property type="entry name" value="pth"/>
    <property type="match status" value="1"/>
</dbReference>
<dbReference type="CDD" id="cd00462">
    <property type="entry name" value="PTH"/>
    <property type="match status" value="1"/>
</dbReference>
<evidence type="ECO:0000313" key="5">
    <source>
        <dbReference type="EMBL" id="MEK0309115.1"/>
    </source>
</evidence>
<dbReference type="PANTHER" id="PTHR17224:SF1">
    <property type="entry name" value="PEPTIDYL-TRNA HYDROLASE"/>
    <property type="match status" value="1"/>
</dbReference>
<dbReference type="OrthoDB" id="9800507at2"/>
<reference evidence="6 7" key="1">
    <citation type="submission" date="2017-02" db="EMBL/GenBank/DDBJ databases">
        <title>A draft genome of 'Candidatus Phytoplasma aurantifolia' the agent of the witches-broom disease of lime.</title>
        <authorList>
            <person name="Foissac X."/>
            <person name="Carle P."/>
        </authorList>
    </citation>
    <scope>NUCLEOTIDE SEQUENCE [LARGE SCALE GENOMIC DNA]</scope>
    <source>
        <strain evidence="6 7">WBDL</strain>
    </source>
</reference>
<dbReference type="InterPro" id="IPR001328">
    <property type="entry name" value="Pept_tRNA_hydro"/>
</dbReference>
<keyword evidence="2 4" id="KW-0378">Hydrolase</keyword>
<dbReference type="EC" id="3.1.1.29" evidence="4"/>
<dbReference type="SUPFAM" id="SSF53178">
    <property type="entry name" value="Peptidyl-tRNA hydrolase-like"/>
    <property type="match status" value="1"/>
</dbReference>
<dbReference type="RefSeq" id="WP_078123169.1">
    <property type="nucleotide sequence ID" value="NZ_JAOSJG010000009.1"/>
</dbReference>
<comment type="caution">
    <text evidence="6">The sequence shown here is derived from an EMBL/GenBank/DDBJ whole genome shotgun (WGS) entry which is preliminary data.</text>
</comment>
<dbReference type="GO" id="GO:0005737">
    <property type="term" value="C:cytoplasm"/>
    <property type="evidence" value="ECO:0007669"/>
    <property type="project" value="UniProtKB-SubCell"/>
</dbReference>
<feature type="binding site" evidence="4">
    <location>
        <position position="68"/>
    </location>
    <ligand>
        <name>tRNA</name>
        <dbReference type="ChEBI" id="CHEBI:17843"/>
    </ligand>
</feature>
<feature type="site" description="Stabilizes the basic form of H active site to accept a proton" evidence="4">
    <location>
        <position position="95"/>
    </location>
</feature>
<evidence type="ECO:0000256" key="1">
    <source>
        <dbReference type="ARBA" id="ARBA00022555"/>
    </source>
</evidence>
<feature type="active site" description="Proton acceptor" evidence="4">
    <location>
        <position position="20"/>
    </location>
</feature>
<dbReference type="EMBL" id="MWKN01000090">
    <property type="protein sequence ID" value="OOP58102.1"/>
    <property type="molecule type" value="Genomic_DNA"/>
</dbReference>
<evidence type="ECO:0000256" key="2">
    <source>
        <dbReference type="ARBA" id="ARBA00022801"/>
    </source>
</evidence>
<evidence type="ECO:0000313" key="8">
    <source>
        <dbReference type="Proteomes" id="UP001383392"/>
    </source>
</evidence>
<dbReference type="InterPro" id="IPR036416">
    <property type="entry name" value="Pept_tRNA_hydro_sf"/>
</dbReference>
<dbReference type="AlphaFoldDB" id="A0A1S9LYU8"/>
<accession>A0A1S9LYU8</accession>
<evidence type="ECO:0000313" key="7">
    <source>
        <dbReference type="Proteomes" id="UP000189722"/>
    </source>
</evidence>
<feature type="binding site" evidence="4">
    <location>
        <position position="116"/>
    </location>
    <ligand>
        <name>tRNA</name>
        <dbReference type="ChEBI" id="CHEBI:17843"/>
    </ligand>
</feature>
<comment type="subcellular location">
    <subcellularLocation>
        <location evidence="4">Cytoplasm</location>
    </subcellularLocation>
</comment>
<dbReference type="HAMAP" id="MF_00083">
    <property type="entry name" value="Pept_tRNA_hydro_bact"/>
    <property type="match status" value="1"/>
</dbReference>
<organism evidence="6 7">
    <name type="scientific">Candidatus Phytoplasma citri</name>
    <dbReference type="NCBI Taxonomy" id="180978"/>
    <lineage>
        <taxon>Bacteria</taxon>
        <taxon>Bacillati</taxon>
        <taxon>Mycoplasmatota</taxon>
        <taxon>Mollicutes</taxon>
        <taxon>Acholeplasmatales</taxon>
        <taxon>Acholeplasmataceae</taxon>
        <taxon>Candidatus Phytoplasma</taxon>
        <taxon>16SrII (Peanut WB group)</taxon>
    </lineage>
</organism>
<dbReference type="Proteomes" id="UP001383392">
    <property type="component" value="Unassembled WGS sequence"/>
</dbReference>
<dbReference type="Proteomes" id="UP000189722">
    <property type="component" value="Unassembled WGS sequence"/>
</dbReference>
<dbReference type="EMBL" id="JAOSJG010000009">
    <property type="protein sequence ID" value="MEK0309115.1"/>
    <property type="molecule type" value="Genomic_DNA"/>
</dbReference>
<dbReference type="PANTHER" id="PTHR17224">
    <property type="entry name" value="PEPTIDYL-TRNA HYDROLASE"/>
    <property type="match status" value="1"/>
</dbReference>
<comment type="catalytic activity">
    <reaction evidence="4">
        <text>an N-acyl-L-alpha-aminoacyl-tRNA + H2O = an N-acyl-L-amino acid + a tRNA + H(+)</text>
        <dbReference type="Rhea" id="RHEA:54448"/>
        <dbReference type="Rhea" id="RHEA-COMP:10123"/>
        <dbReference type="Rhea" id="RHEA-COMP:13883"/>
        <dbReference type="ChEBI" id="CHEBI:15377"/>
        <dbReference type="ChEBI" id="CHEBI:15378"/>
        <dbReference type="ChEBI" id="CHEBI:59874"/>
        <dbReference type="ChEBI" id="CHEBI:78442"/>
        <dbReference type="ChEBI" id="CHEBI:138191"/>
        <dbReference type="EC" id="3.1.1.29"/>
    </reaction>
</comment>
<comment type="function">
    <text evidence="4">Catalyzes the release of premature peptidyl moieties from peptidyl-tRNA molecules trapped in stalled 50S ribosomal subunits, and thus maintains levels of free tRNAs and 50S ribosomes.</text>
</comment>
<keyword evidence="8" id="KW-1185">Reference proteome</keyword>
<gene>
    <name evidence="4 5" type="primary">pth</name>
    <name evidence="6" type="ORF">B2G44_02050</name>
    <name evidence="5" type="ORF">OC712_01270</name>
</gene>
<dbReference type="GO" id="GO:0072344">
    <property type="term" value="P:rescue of stalled ribosome"/>
    <property type="evidence" value="ECO:0007669"/>
    <property type="project" value="UniProtKB-UniRule"/>
</dbReference>
<reference evidence="5 8" key="2">
    <citation type="journal article" date="2023" name="Int. J. Syst. Evol. Microbiol.">
        <title>The observation of taxonomic boundaries for the 16SrII and 16SrXXV phytoplasmas using genome-based delimitation.</title>
        <authorList>
            <person name="Rodrigues Jardim B."/>
            <person name="Tran-Nguyen L.T.T."/>
            <person name="Gambley C."/>
            <person name="Al-Sadi A.M."/>
            <person name="Al-Subhi A.M."/>
            <person name="Foissac X."/>
            <person name="Salar P."/>
            <person name="Cai H."/>
            <person name="Yang J.Y."/>
            <person name="Davis R."/>
            <person name="Jones L."/>
            <person name="Rodoni B."/>
            <person name="Constable F.E."/>
        </authorList>
    </citation>
    <scope>NUCLEOTIDE SEQUENCE [LARGE SCALE GENOMIC DNA]</scope>
    <source>
        <strain evidence="5">BAWM-OMN-P75</strain>
    </source>
</reference>
<name>A0A1S9LYU8_9MOLU</name>
<keyword evidence="4" id="KW-0963">Cytoplasm</keyword>
<dbReference type="GO" id="GO:0004045">
    <property type="term" value="F:peptidyl-tRNA hydrolase activity"/>
    <property type="evidence" value="ECO:0007669"/>
    <property type="project" value="UniProtKB-UniRule"/>
</dbReference>
<feature type="binding site" evidence="4">
    <location>
        <position position="70"/>
    </location>
    <ligand>
        <name>tRNA</name>
        <dbReference type="ChEBI" id="CHEBI:17843"/>
    </ligand>
</feature>
<feature type="site" description="Discriminates between blocked and unblocked aminoacyl-tRNA" evidence="4">
    <location>
        <position position="10"/>
    </location>
</feature>
<protein>
    <recommendedName>
        <fullName evidence="4">Peptidyl-tRNA hydrolase</fullName>
        <shortName evidence="4">Pth</shortName>
        <ecNumber evidence="4">3.1.1.29</ecNumber>
    </recommendedName>
</protein>
<dbReference type="GO" id="GO:0006515">
    <property type="term" value="P:protein quality control for misfolded or incompletely synthesized proteins"/>
    <property type="evidence" value="ECO:0007669"/>
    <property type="project" value="UniProtKB-UniRule"/>
</dbReference>
<keyword evidence="1 4" id="KW-0820">tRNA-binding</keyword>
<dbReference type="Gene3D" id="3.40.50.1470">
    <property type="entry name" value="Peptidyl-tRNA hydrolase"/>
    <property type="match status" value="1"/>
</dbReference>
<comment type="subunit">
    <text evidence="4">Monomer.</text>
</comment>
<feature type="binding site" evidence="4">
    <location>
        <position position="15"/>
    </location>
    <ligand>
        <name>tRNA</name>
        <dbReference type="ChEBI" id="CHEBI:17843"/>
    </ligand>
</feature>
<evidence type="ECO:0000313" key="6">
    <source>
        <dbReference type="EMBL" id="OOP58102.1"/>
    </source>
</evidence>
<evidence type="ECO:0000256" key="3">
    <source>
        <dbReference type="ARBA" id="ARBA00022884"/>
    </source>
</evidence>
<comment type="similarity">
    <text evidence="4">Belongs to the PTH family.</text>
</comment>
<evidence type="ECO:0000256" key="4">
    <source>
        <dbReference type="HAMAP-Rule" id="MF_00083"/>
    </source>
</evidence>
<dbReference type="STRING" id="180978.B2G44_02050"/>
<dbReference type="GO" id="GO:0000049">
    <property type="term" value="F:tRNA binding"/>
    <property type="evidence" value="ECO:0007669"/>
    <property type="project" value="UniProtKB-UniRule"/>
</dbReference>
<comment type="function">
    <text evidence="4">Hydrolyzes ribosome-free peptidyl-tRNAs (with 1 or more amino acids incorporated), which drop off the ribosome during protein synthesis, or as a result of ribosome stalling.</text>
</comment>